<feature type="compositionally biased region" description="Basic and acidic residues" evidence="3">
    <location>
        <begin position="101"/>
        <end position="112"/>
    </location>
</feature>
<evidence type="ECO:0000313" key="5">
    <source>
        <dbReference type="Proteomes" id="UP000307440"/>
    </source>
</evidence>
<comment type="similarity">
    <text evidence="1 2">Belongs to the YPI1 family.</text>
</comment>
<keyword evidence="2" id="KW-0539">Nucleus</keyword>
<dbReference type="AlphaFoldDB" id="A0A5C3L583"/>
<feature type="compositionally biased region" description="Polar residues" evidence="3">
    <location>
        <begin position="1"/>
        <end position="30"/>
    </location>
</feature>
<evidence type="ECO:0000256" key="2">
    <source>
        <dbReference type="RuleBase" id="RU367162"/>
    </source>
</evidence>
<protein>
    <recommendedName>
        <fullName evidence="2">Type 1 phosphatases regulator</fullName>
    </recommendedName>
</protein>
<proteinExistence type="inferred from homology"/>
<name>A0A5C3L583_COPMA</name>
<evidence type="ECO:0000256" key="1">
    <source>
        <dbReference type="ARBA" id="ARBA00005605"/>
    </source>
</evidence>
<evidence type="ECO:0000256" key="3">
    <source>
        <dbReference type="SAM" id="MobiDB-lite"/>
    </source>
</evidence>
<dbReference type="PANTHER" id="PTHR20835:SF0">
    <property type="entry name" value="E3 UBIQUITIN-PROTEIN LIGASE PPP1R11"/>
    <property type="match status" value="1"/>
</dbReference>
<dbReference type="InterPro" id="IPR011107">
    <property type="entry name" value="PPI_Ypi1"/>
</dbReference>
<feature type="compositionally biased region" description="Basic and acidic residues" evidence="3">
    <location>
        <begin position="153"/>
        <end position="163"/>
    </location>
</feature>
<comment type="subcellular location">
    <subcellularLocation>
        <location evidence="2">Nucleus</location>
    </subcellularLocation>
</comment>
<gene>
    <name evidence="4" type="ORF">FA15DRAFT_117697</name>
</gene>
<feature type="region of interest" description="Disordered" evidence="3">
    <location>
        <begin position="1"/>
        <end position="68"/>
    </location>
</feature>
<reference evidence="4 5" key="1">
    <citation type="journal article" date="2019" name="Nat. Ecol. Evol.">
        <title>Megaphylogeny resolves global patterns of mushroom evolution.</title>
        <authorList>
            <person name="Varga T."/>
            <person name="Krizsan K."/>
            <person name="Foldi C."/>
            <person name="Dima B."/>
            <person name="Sanchez-Garcia M."/>
            <person name="Sanchez-Ramirez S."/>
            <person name="Szollosi G.J."/>
            <person name="Szarkandi J.G."/>
            <person name="Papp V."/>
            <person name="Albert L."/>
            <person name="Andreopoulos W."/>
            <person name="Angelini C."/>
            <person name="Antonin V."/>
            <person name="Barry K.W."/>
            <person name="Bougher N.L."/>
            <person name="Buchanan P."/>
            <person name="Buyck B."/>
            <person name="Bense V."/>
            <person name="Catcheside P."/>
            <person name="Chovatia M."/>
            <person name="Cooper J."/>
            <person name="Damon W."/>
            <person name="Desjardin D."/>
            <person name="Finy P."/>
            <person name="Geml J."/>
            <person name="Haridas S."/>
            <person name="Hughes K."/>
            <person name="Justo A."/>
            <person name="Karasinski D."/>
            <person name="Kautmanova I."/>
            <person name="Kiss B."/>
            <person name="Kocsube S."/>
            <person name="Kotiranta H."/>
            <person name="LaButti K.M."/>
            <person name="Lechner B.E."/>
            <person name="Liimatainen K."/>
            <person name="Lipzen A."/>
            <person name="Lukacs Z."/>
            <person name="Mihaltcheva S."/>
            <person name="Morgado L.N."/>
            <person name="Niskanen T."/>
            <person name="Noordeloos M.E."/>
            <person name="Ohm R.A."/>
            <person name="Ortiz-Santana B."/>
            <person name="Ovrebo C."/>
            <person name="Racz N."/>
            <person name="Riley R."/>
            <person name="Savchenko A."/>
            <person name="Shiryaev A."/>
            <person name="Soop K."/>
            <person name="Spirin V."/>
            <person name="Szebenyi C."/>
            <person name="Tomsovsky M."/>
            <person name="Tulloss R.E."/>
            <person name="Uehling J."/>
            <person name="Grigoriev I.V."/>
            <person name="Vagvolgyi C."/>
            <person name="Papp T."/>
            <person name="Martin F.M."/>
            <person name="Miettinen O."/>
            <person name="Hibbett D.S."/>
            <person name="Nagy L.G."/>
        </authorList>
    </citation>
    <scope>NUCLEOTIDE SEQUENCE [LARGE SCALE GENOMIC DNA]</scope>
    <source>
        <strain evidence="4 5">CBS 121175</strain>
    </source>
</reference>
<dbReference type="GO" id="GO:0005634">
    <property type="term" value="C:nucleus"/>
    <property type="evidence" value="ECO:0007669"/>
    <property type="project" value="UniProtKB-SubCell"/>
</dbReference>
<sequence>MDYSTTSLRPTTSAPSDGSRTITITSNPTNEGDIDESNVVGTLRLRGHKKNSSQKVAWDDSVVDNEGCGKKKSKICCIFRPARNFDESSSDSDSDSDESSCDGHHHDQEEGRASGGSNQQARPGPSRIHEGCSSDDEKNAYERLPSSQRKKKLEKEKGKQVPT</sequence>
<dbReference type="PANTHER" id="PTHR20835">
    <property type="entry name" value="E3 UBIQUITIN-PROTEIN LIGASE PPP1R11-RELATED"/>
    <property type="match status" value="1"/>
</dbReference>
<evidence type="ECO:0000313" key="4">
    <source>
        <dbReference type="EMBL" id="TFK27858.1"/>
    </source>
</evidence>
<dbReference type="GO" id="GO:0004865">
    <property type="term" value="F:protein serine/threonine phosphatase inhibitor activity"/>
    <property type="evidence" value="ECO:0007669"/>
    <property type="project" value="UniProtKB-UniRule"/>
</dbReference>
<feature type="compositionally biased region" description="Acidic residues" evidence="3">
    <location>
        <begin position="88"/>
        <end position="100"/>
    </location>
</feature>
<feature type="compositionally biased region" description="Basic and acidic residues" evidence="3">
    <location>
        <begin position="127"/>
        <end position="141"/>
    </location>
</feature>
<feature type="region of interest" description="Disordered" evidence="3">
    <location>
        <begin position="84"/>
        <end position="163"/>
    </location>
</feature>
<organism evidence="4 5">
    <name type="scientific">Coprinopsis marcescibilis</name>
    <name type="common">Agaric fungus</name>
    <name type="synonym">Psathyrella marcescibilis</name>
    <dbReference type="NCBI Taxonomy" id="230819"/>
    <lineage>
        <taxon>Eukaryota</taxon>
        <taxon>Fungi</taxon>
        <taxon>Dikarya</taxon>
        <taxon>Basidiomycota</taxon>
        <taxon>Agaricomycotina</taxon>
        <taxon>Agaricomycetes</taxon>
        <taxon>Agaricomycetidae</taxon>
        <taxon>Agaricales</taxon>
        <taxon>Agaricineae</taxon>
        <taxon>Psathyrellaceae</taxon>
        <taxon>Coprinopsis</taxon>
    </lineage>
</organism>
<dbReference type="Pfam" id="PF07491">
    <property type="entry name" value="PPI_Ypi1"/>
    <property type="match status" value="1"/>
</dbReference>
<dbReference type="EMBL" id="ML210160">
    <property type="protein sequence ID" value="TFK27858.1"/>
    <property type="molecule type" value="Genomic_DNA"/>
</dbReference>
<dbReference type="STRING" id="230819.A0A5C3L583"/>
<accession>A0A5C3L583</accession>
<keyword evidence="5" id="KW-1185">Reference proteome</keyword>
<dbReference type="Proteomes" id="UP000307440">
    <property type="component" value="Unassembled WGS sequence"/>
</dbReference>
<comment type="function">
    <text evidence="2">Regulator of type 1 phosphatases which maintains protein phosphatase activity under strict control.</text>
</comment>
<dbReference type="OrthoDB" id="307488at2759"/>
<dbReference type="GO" id="GO:0008157">
    <property type="term" value="F:protein phosphatase 1 binding"/>
    <property type="evidence" value="ECO:0007669"/>
    <property type="project" value="TreeGrafter"/>
</dbReference>